<dbReference type="PROSITE" id="PS51273">
    <property type="entry name" value="GATASE_TYPE_1"/>
    <property type="match status" value="1"/>
</dbReference>
<dbReference type="Gene3D" id="3.40.640.10">
    <property type="entry name" value="Type I PLP-dependent aspartate aminotransferase-like (Major domain)"/>
    <property type="match status" value="1"/>
</dbReference>
<evidence type="ECO:0000256" key="3">
    <source>
        <dbReference type="ARBA" id="ARBA00012285"/>
    </source>
</evidence>
<dbReference type="GO" id="GO:0016874">
    <property type="term" value="F:ligase activity"/>
    <property type="evidence" value="ECO:0007669"/>
    <property type="project" value="UniProtKB-KW"/>
</dbReference>
<dbReference type="InterPro" id="IPR033949">
    <property type="entry name" value="CobQ_GATase1"/>
</dbReference>
<reference evidence="11" key="1">
    <citation type="submission" date="2018-06" db="EMBL/GenBank/DDBJ databases">
        <authorList>
            <person name="Zhirakovskaya E."/>
        </authorList>
    </citation>
    <scope>NUCLEOTIDE SEQUENCE</scope>
</reference>
<gene>
    <name evidence="11" type="ORF">MNBD_NITROSPINAE01-1972</name>
</gene>
<dbReference type="InterPro" id="IPR015421">
    <property type="entry name" value="PyrdxlP-dep_Trfase_major"/>
</dbReference>
<dbReference type="Gene3D" id="3.40.50.300">
    <property type="entry name" value="P-loop containing nucleotide triphosphate hydrolases"/>
    <property type="match status" value="1"/>
</dbReference>
<evidence type="ECO:0000256" key="5">
    <source>
        <dbReference type="ARBA" id="ARBA00022962"/>
    </source>
</evidence>
<keyword evidence="11" id="KW-0436">Ligase</keyword>
<dbReference type="NCBIfam" id="NF001989">
    <property type="entry name" value="PRK00784.1"/>
    <property type="match status" value="1"/>
</dbReference>
<dbReference type="InterPro" id="IPR047045">
    <property type="entry name" value="CobQ_N"/>
</dbReference>
<dbReference type="InterPro" id="IPR002586">
    <property type="entry name" value="CobQ/CobB/MinD/ParA_Nub-bd_dom"/>
</dbReference>
<dbReference type="EMBL" id="UOGC01000082">
    <property type="protein sequence ID" value="VAX19017.1"/>
    <property type="molecule type" value="Genomic_DNA"/>
</dbReference>
<dbReference type="InterPro" id="IPR004839">
    <property type="entry name" value="Aminotransferase_I/II_large"/>
</dbReference>
<dbReference type="CDD" id="cd05389">
    <property type="entry name" value="CobQ_N"/>
    <property type="match status" value="1"/>
</dbReference>
<dbReference type="NCBIfam" id="TIGR01140">
    <property type="entry name" value="L_thr_O3P_dcar"/>
    <property type="match status" value="1"/>
</dbReference>
<dbReference type="SUPFAM" id="SSF53383">
    <property type="entry name" value="PLP-dependent transferases"/>
    <property type="match status" value="1"/>
</dbReference>
<dbReference type="PROSITE" id="PS51274">
    <property type="entry name" value="GATASE_COBBQ"/>
    <property type="match status" value="1"/>
</dbReference>
<evidence type="ECO:0000256" key="4">
    <source>
        <dbReference type="ARBA" id="ARBA00022573"/>
    </source>
</evidence>
<dbReference type="GO" id="GO:0048472">
    <property type="term" value="F:threonine-phosphate decarboxylase activity"/>
    <property type="evidence" value="ECO:0007669"/>
    <property type="project" value="UniProtKB-EC"/>
</dbReference>
<feature type="domain" description="CobB/CobQ-like glutamine amidotransferase" evidence="10">
    <location>
        <begin position="617"/>
        <end position="799"/>
    </location>
</feature>
<comment type="catalytic activity">
    <reaction evidence="7">
        <text>O-phospho-L-threonine + H(+) = (R)-1-aminopropan-2-yl phosphate + CO2</text>
        <dbReference type="Rhea" id="RHEA:11492"/>
        <dbReference type="ChEBI" id="CHEBI:15378"/>
        <dbReference type="ChEBI" id="CHEBI:16526"/>
        <dbReference type="ChEBI" id="CHEBI:58563"/>
        <dbReference type="ChEBI" id="CHEBI:58675"/>
        <dbReference type="EC" id="4.1.1.81"/>
    </reaction>
</comment>
<dbReference type="GO" id="GO:0009236">
    <property type="term" value="P:cobalamin biosynthetic process"/>
    <property type="evidence" value="ECO:0007669"/>
    <property type="project" value="UniProtKB-UniPathway"/>
</dbReference>
<dbReference type="Gene3D" id="3.90.1150.10">
    <property type="entry name" value="Aspartate Aminotransferase, domain 1"/>
    <property type="match status" value="1"/>
</dbReference>
<name>A0A3B1CQP9_9ZZZZ</name>
<accession>A0A3B1CQP9</accession>
<dbReference type="SUPFAM" id="SSF52317">
    <property type="entry name" value="Class I glutamine amidotransferase-like"/>
    <property type="match status" value="1"/>
</dbReference>
<dbReference type="PANTHER" id="PTHR21343:SF1">
    <property type="entry name" value="COBYRIC ACID SYNTHASE"/>
    <property type="match status" value="1"/>
</dbReference>
<dbReference type="PANTHER" id="PTHR21343">
    <property type="entry name" value="DETHIOBIOTIN SYNTHETASE"/>
    <property type="match status" value="1"/>
</dbReference>
<dbReference type="Gene3D" id="3.40.50.880">
    <property type="match status" value="1"/>
</dbReference>
<keyword evidence="5" id="KW-0315">Glutamine amidotransferase</keyword>
<dbReference type="NCBIfam" id="TIGR00313">
    <property type="entry name" value="cobQ"/>
    <property type="match status" value="1"/>
</dbReference>
<evidence type="ECO:0000313" key="11">
    <source>
        <dbReference type="EMBL" id="VAX19017.1"/>
    </source>
</evidence>
<dbReference type="InterPro" id="IPR015424">
    <property type="entry name" value="PyrdxlP-dep_Trfase"/>
</dbReference>
<dbReference type="Pfam" id="PF07685">
    <property type="entry name" value="GATase_3"/>
    <property type="match status" value="1"/>
</dbReference>
<comment type="pathway">
    <text evidence="2">Cofactor biosynthesis; adenosylcobalamin biosynthesis.</text>
</comment>
<dbReference type="InterPro" id="IPR029062">
    <property type="entry name" value="Class_I_gatase-like"/>
</dbReference>
<evidence type="ECO:0000259" key="8">
    <source>
        <dbReference type="Pfam" id="PF00155"/>
    </source>
</evidence>
<feature type="domain" description="CobQ/CobB/MinD/ParA nucleotide binding" evidence="9">
    <location>
        <begin position="368"/>
        <end position="593"/>
    </location>
</feature>
<dbReference type="CDD" id="cd01750">
    <property type="entry name" value="GATase1_CobQ"/>
    <property type="match status" value="1"/>
</dbReference>
<evidence type="ECO:0000256" key="2">
    <source>
        <dbReference type="ARBA" id="ARBA00004953"/>
    </source>
</evidence>
<organism evidence="11">
    <name type="scientific">hydrothermal vent metagenome</name>
    <dbReference type="NCBI Taxonomy" id="652676"/>
    <lineage>
        <taxon>unclassified sequences</taxon>
        <taxon>metagenomes</taxon>
        <taxon>ecological metagenomes</taxon>
    </lineage>
</organism>
<feature type="domain" description="Aminotransferase class I/classII large" evidence="8">
    <location>
        <begin position="49"/>
        <end position="347"/>
    </location>
</feature>
<dbReference type="AlphaFoldDB" id="A0A3B1CQP9"/>
<dbReference type="UniPathway" id="UPA00148"/>
<evidence type="ECO:0000256" key="6">
    <source>
        <dbReference type="ARBA" id="ARBA00029996"/>
    </source>
</evidence>
<dbReference type="HAMAP" id="MF_00028">
    <property type="entry name" value="CobQ"/>
    <property type="match status" value="1"/>
</dbReference>
<dbReference type="Pfam" id="PF00155">
    <property type="entry name" value="Aminotran_1_2"/>
    <property type="match status" value="1"/>
</dbReference>
<sequence>MQKHGGNIKEHARVSGLPEDEITDFSLNMNPLGQPSWLKPMAGSVVSLLSEYPDPDCESFVKAISKAHGVAENEVVAGAGATELLHVIPRALDFKKAVVVAPAYTDYENALTLAGVHVDHFCTTEAEDFNVNLQKLGGKLKGGEAVFIGRPNNPTGVLVDASALRNLATEFPNTTFIIDESFGGFVENFDSLINNRPENVIVVVSMTKLYAMAGVRLGFLVTGQTITAKIKRHILPWSVSSLAQVVGAKTFEANDFACRMATQVKKWRCELREALGDIPAIKVFDSSANFLLVKITQSVPNANQLYKRALKDGIAIRVCDDFEGLDDSYFRIAVKTPDENKKLVEVLKNALSGMPPKTRFTVARKPALMIQGTCSNAGKSVITAAFCRIMKNDGINVAPFKAQNMSLNSYVTLDGKEIGRAQATQAQACGKEPDVRMNPVLIKPSADTMAQIIVRGEPVSQMDVKEYILRKKDLFPVVKEDYDSLASEHDAIVLEGAGSPAEINLKRHDIVNMRMAKHANAKTLIVGDIDKGGVFASFIGTIDTLEQWERKLVAGFIINKFRGDASLLTDAFDYTRCRTGKPVFGNIPYIHNLGLPEEDVAYALGSGRSNDVTGCVDIVLVSLRHPSNTTDFDPLYMEPDVTIRVARNPEDFGTPNLVIIPGSKNTVADLEHLRQNGMAQKIAELFKIGDTQILGVCGGLQMLGEQIYDPHGVESGKKDVSGLGFLPITTQIMENKTLKRVRATHKKSLLSIEGYEIHHGISAVDGVETALESNGDAIGFASRDGRVWGTYLHGLFDDDIFRRWFIDDLRKQKGLEPKNDLQVVYDVDGALDRLANVVRESVDMNAIYGLLKIK</sequence>
<evidence type="ECO:0000256" key="7">
    <source>
        <dbReference type="ARBA" id="ARBA00048531"/>
    </source>
</evidence>
<dbReference type="SUPFAM" id="SSF52540">
    <property type="entry name" value="P-loop containing nucleoside triphosphate hydrolases"/>
    <property type="match status" value="1"/>
</dbReference>
<dbReference type="InterPro" id="IPR015422">
    <property type="entry name" value="PyrdxlP-dep_Trfase_small"/>
</dbReference>
<evidence type="ECO:0000256" key="1">
    <source>
        <dbReference type="ARBA" id="ARBA00003444"/>
    </source>
</evidence>
<proteinExistence type="inferred from homology"/>
<dbReference type="CDD" id="cd00609">
    <property type="entry name" value="AAT_like"/>
    <property type="match status" value="1"/>
</dbReference>
<evidence type="ECO:0000259" key="9">
    <source>
        <dbReference type="Pfam" id="PF01656"/>
    </source>
</evidence>
<dbReference type="InterPro" id="IPR027417">
    <property type="entry name" value="P-loop_NTPase"/>
</dbReference>
<dbReference type="InterPro" id="IPR004459">
    <property type="entry name" value="CobQ_synth"/>
</dbReference>
<dbReference type="GO" id="GO:0030170">
    <property type="term" value="F:pyridoxal phosphate binding"/>
    <property type="evidence" value="ECO:0007669"/>
    <property type="project" value="InterPro"/>
</dbReference>
<evidence type="ECO:0000259" key="10">
    <source>
        <dbReference type="Pfam" id="PF07685"/>
    </source>
</evidence>
<protein>
    <recommendedName>
        <fullName evidence="3">threonine-phosphate decarboxylase</fullName>
        <ecNumber evidence="3">4.1.1.81</ecNumber>
    </recommendedName>
    <alternativeName>
        <fullName evidence="6">L-threonine-O-3-phosphate decarboxylase</fullName>
    </alternativeName>
</protein>
<dbReference type="InterPro" id="IPR011698">
    <property type="entry name" value="GATase_3"/>
</dbReference>
<dbReference type="Pfam" id="PF01656">
    <property type="entry name" value="CbiA"/>
    <property type="match status" value="1"/>
</dbReference>
<comment type="function">
    <text evidence="1">Decarboxylates L-threonine-O-3-phosphate to yield (R)-1-amino-2-propanol O-2-phosphate, the precursor for the linkage between the nucleotide loop and the corrin ring in cobalamin.</text>
</comment>
<keyword evidence="4" id="KW-0169">Cobalamin biosynthesis</keyword>
<dbReference type="EC" id="4.1.1.81" evidence="3"/>
<dbReference type="InterPro" id="IPR005860">
    <property type="entry name" value="CobD"/>
</dbReference>